<keyword evidence="2" id="KW-0378">Hydrolase</keyword>
<evidence type="ECO:0000313" key="2">
    <source>
        <dbReference type="EMBL" id="MDR8434046.1"/>
    </source>
</evidence>
<dbReference type="Pfam" id="PF04101">
    <property type="entry name" value="Glyco_tran_28_C"/>
    <property type="match status" value="1"/>
</dbReference>
<name>A0ABD5DVB2_ACIBA</name>
<feature type="non-terminal residue" evidence="2">
    <location>
        <position position="1"/>
    </location>
</feature>
<dbReference type="AlphaFoldDB" id="A0ABD5DVB2"/>
<dbReference type="Gene3D" id="3.40.50.2000">
    <property type="entry name" value="Glycogen Phosphorylase B"/>
    <property type="match status" value="1"/>
</dbReference>
<dbReference type="InterPro" id="IPR007235">
    <property type="entry name" value="Glyco_trans_28_C"/>
</dbReference>
<sequence>VNILINANNMADLMAEHDLAIGAAGSTAWERCCLGLPTIMICMADNQKMIAKYLHDLGVAISLDQAEIHEKLLWALQQFDQEQLQLMH</sequence>
<comment type="caution">
    <text evidence="2">The sequence shown here is derived from an EMBL/GenBank/DDBJ whole genome shotgun (WGS) entry which is preliminary data.</text>
</comment>
<protein>
    <submittedName>
        <fullName evidence="2">UDP-2,4-diacetamido-2,4, 6-trideoxy-beta-L-altropyranose hydrolase</fullName>
    </submittedName>
</protein>
<dbReference type="SUPFAM" id="SSF53756">
    <property type="entry name" value="UDP-Glycosyltransferase/glycogen phosphorylase"/>
    <property type="match status" value="1"/>
</dbReference>
<feature type="non-terminal residue" evidence="2">
    <location>
        <position position="88"/>
    </location>
</feature>
<dbReference type="GO" id="GO:0016787">
    <property type="term" value="F:hydrolase activity"/>
    <property type="evidence" value="ECO:0007669"/>
    <property type="project" value="UniProtKB-KW"/>
</dbReference>
<evidence type="ECO:0000259" key="1">
    <source>
        <dbReference type="Pfam" id="PF04101"/>
    </source>
</evidence>
<feature type="domain" description="Glycosyl transferase family 28 C-terminal" evidence="1">
    <location>
        <begin position="8"/>
        <end position="85"/>
    </location>
</feature>
<dbReference type="EMBL" id="VMAF01000987">
    <property type="protein sequence ID" value="MDR8434046.1"/>
    <property type="molecule type" value="Genomic_DNA"/>
</dbReference>
<gene>
    <name evidence="2" type="ORF">FPK63_23715</name>
</gene>
<accession>A0ABD5DVB2</accession>
<proteinExistence type="predicted"/>
<reference evidence="2" key="1">
    <citation type="submission" date="2019-07" db="EMBL/GenBank/DDBJ databases">
        <title>Biological characteristics of mucoid Acinetobacter baumannii from a general hospital in China.</title>
        <authorList>
            <person name="Hua X."/>
            <person name="Yu Y."/>
        </authorList>
    </citation>
    <scope>NUCLEOTIDE SEQUENCE</scope>
    <source>
        <strain evidence="2">N8</strain>
    </source>
</reference>
<organism evidence="2">
    <name type="scientific">Acinetobacter baumannii</name>
    <dbReference type="NCBI Taxonomy" id="470"/>
    <lineage>
        <taxon>Bacteria</taxon>
        <taxon>Pseudomonadati</taxon>
        <taxon>Pseudomonadota</taxon>
        <taxon>Gammaproteobacteria</taxon>
        <taxon>Moraxellales</taxon>
        <taxon>Moraxellaceae</taxon>
        <taxon>Acinetobacter</taxon>
        <taxon>Acinetobacter calcoaceticus/baumannii complex</taxon>
    </lineage>
</organism>